<feature type="compositionally biased region" description="Low complexity" evidence="1">
    <location>
        <begin position="81"/>
        <end position="90"/>
    </location>
</feature>
<protein>
    <submittedName>
        <fullName evidence="2">Uncharacterized protein</fullName>
    </submittedName>
</protein>
<proteinExistence type="predicted"/>
<feature type="compositionally biased region" description="Low complexity" evidence="1">
    <location>
        <begin position="18"/>
        <end position="31"/>
    </location>
</feature>
<accession>A0ABN3L6C5</accession>
<keyword evidence="3" id="KW-1185">Reference proteome</keyword>
<sequence length="90" mass="9012">MVVSTDDAAAAGFRSFSGAHRAGPARPARLLPGGGNGAKTPAADAPVTARDRTARDRTARDRTAAGIPVTAPPGGRRPRRTAAGQAGRIG</sequence>
<name>A0ABN3L6C5_9ACTN</name>
<comment type="caution">
    <text evidence="2">The sequence shown here is derived from an EMBL/GenBank/DDBJ whole genome shotgun (WGS) entry which is preliminary data.</text>
</comment>
<dbReference type="Proteomes" id="UP001501358">
    <property type="component" value="Unassembled WGS sequence"/>
</dbReference>
<organism evidence="2 3">
    <name type="scientific">Streptomyces thermolineatus</name>
    <dbReference type="NCBI Taxonomy" id="44033"/>
    <lineage>
        <taxon>Bacteria</taxon>
        <taxon>Bacillati</taxon>
        <taxon>Actinomycetota</taxon>
        <taxon>Actinomycetes</taxon>
        <taxon>Kitasatosporales</taxon>
        <taxon>Streptomycetaceae</taxon>
        <taxon>Streptomyces</taxon>
    </lineage>
</organism>
<feature type="compositionally biased region" description="Low complexity" evidence="1">
    <location>
        <begin position="64"/>
        <end position="74"/>
    </location>
</feature>
<evidence type="ECO:0000256" key="1">
    <source>
        <dbReference type="SAM" id="MobiDB-lite"/>
    </source>
</evidence>
<evidence type="ECO:0000313" key="3">
    <source>
        <dbReference type="Proteomes" id="UP001501358"/>
    </source>
</evidence>
<dbReference type="EMBL" id="BAAATA010000005">
    <property type="protein sequence ID" value="GAA2478149.1"/>
    <property type="molecule type" value="Genomic_DNA"/>
</dbReference>
<feature type="region of interest" description="Disordered" evidence="1">
    <location>
        <begin position="18"/>
        <end position="90"/>
    </location>
</feature>
<gene>
    <name evidence="2" type="ORF">GCM10010406_12850</name>
</gene>
<reference evidence="2 3" key="1">
    <citation type="journal article" date="2019" name="Int. J. Syst. Evol. Microbiol.">
        <title>The Global Catalogue of Microorganisms (GCM) 10K type strain sequencing project: providing services to taxonomists for standard genome sequencing and annotation.</title>
        <authorList>
            <consortium name="The Broad Institute Genomics Platform"/>
            <consortium name="The Broad Institute Genome Sequencing Center for Infectious Disease"/>
            <person name="Wu L."/>
            <person name="Ma J."/>
        </authorList>
    </citation>
    <scope>NUCLEOTIDE SEQUENCE [LARGE SCALE GENOMIC DNA]</scope>
    <source>
        <strain evidence="2 3">JCM 6307</strain>
    </source>
</reference>
<feature type="compositionally biased region" description="Basic and acidic residues" evidence="1">
    <location>
        <begin position="49"/>
        <end position="63"/>
    </location>
</feature>
<evidence type="ECO:0000313" key="2">
    <source>
        <dbReference type="EMBL" id="GAA2478149.1"/>
    </source>
</evidence>